<sequence length="97" mass="10840">MLIHFAPSAIVDDVQWVLIRCVAIARRVIDLMSRALTFNASCHVTTLFTDRAVLQRIVEFLEPTNGSSAFANRLNSQVASILLRAHIGELVEVMMED</sequence>
<organism evidence="1 2">
    <name type="scientific">Burkholderia cepacia</name>
    <name type="common">Pseudomonas cepacia</name>
    <dbReference type="NCBI Taxonomy" id="292"/>
    <lineage>
        <taxon>Bacteria</taxon>
        <taxon>Pseudomonadati</taxon>
        <taxon>Pseudomonadota</taxon>
        <taxon>Betaproteobacteria</taxon>
        <taxon>Burkholderiales</taxon>
        <taxon>Burkholderiaceae</taxon>
        <taxon>Burkholderia</taxon>
        <taxon>Burkholderia cepacia complex</taxon>
    </lineage>
</organism>
<proteinExistence type="predicted"/>
<reference evidence="1 2" key="1">
    <citation type="submission" date="2018-02" db="EMBL/GenBank/DDBJ databases">
        <title>Draft genome sequencing of Burkholderia cepacia Y14-15.</title>
        <authorList>
            <person name="Zheng B.-X."/>
        </authorList>
    </citation>
    <scope>NUCLEOTIDE SEQUENCE [LARGE SCALE GENOMIC DNA]</scope>
    <source>
        <strain evidence="1 2">Y14-15</strain>
    </source>
</reference>
<evidence type="ECO:0000313" key="1">
    <source>
        <dbReference type="EMBL" id="PQP11172.1"/>
    </source>
</evidence>
<dbReference type="Proteomes" id="UP000238206">
    <property type="component" value="Unassembled WGS sequence"/>
</dbReference>
<evidence type="ECO:0000313" key="2">
    <source>
        <dbReference type="Proteomes" id="UP000238206"/>
    </source>
</evidence>
<name>A0A2S8I9Y4_BURCE</name>
<dbReference type="AlphaFoldDB" id="A0A2S8I9Y4"/>
<gene>
    <name evidence="1" type="ORF">C5615_32370</name>
</gene>
<dbReference type="EMBL" id="PUIQ01000060">
    <property type="protein sequence ID" value="PQP11172.1"/>
    <property type="molecule type" value="Genomic_DNA"/>
</dbReference>
<protein>
    <submittedName>
        <fullName evidence="1">Uncharacterized protein</fullName>
    </submittedName>
</protein>
<comment type="caution">
    <text evidence="1">The sequence shown here is derived from an EMBL/GenBank/DDBJ whole genome shotgun (WGS) entry which is preliminary data.</text>
</comment>
<accession>A0A2S8I9Y4</accession>